<sequence>MSSSAAPVSLSEVTLRNFLDNIQARFEAVQKAYKSMGKPSHFEQLCNVLGKEDWEIDNIVIMGIGNPPRLFELAMILELRDRFEEEGPRKVTVWSQELVDLKHEALEMFMGEHNIMKLIASPGQPSRPISDKITGTTLVFAPVVGAFVVQAIDGKQPELYIGVSMDRQKEVCSAHLAMAAQAFHDTYQMAKVPAFTGAEASTNFNDLIIYRRQEGKFKGRSNDRQAAWKNTAPHWT</sequence>
<dbReference type="Proteomes" id="UP000447873">
    <property type="component" value="Unassembled WGS sequence"/>
</dbReference>
<evidence type="ECO:0000313" key="2">
    <source>
        <dbReference type="Proteomes" id="UP000447873"/>
    </source>
</evidence>
<gene>
    <name evidence="1" type="ORF">EG328_003213</name>
</gene>
<dbReference type="AlphaFoldDB" id="A0A8H3URS6"/>
<comment type="caution">
    <text evidence="1">The sequence shown here is derived from an EMBL/GenBank/DDBJ whole genome shotgun (WGS) entry which is preliminary data.</text>
</comment>
<accession>A0A8H3URS6</accession>
<reference evidence="1 2" key="1">
    <citation type="submission" date="2018-12" db="EMBL/GenBank/DDBJ databases">
        <title>Venturia inaequalis Genome Resource.</title>
        <authorList>
            <person name="Lichtner F.J."/>
        </authorList>
    </citation>
    <scope>NUCLEOTIDE SEQUENCE [LARGE SCALE GENOMIC DNA]</scope>
    <source>
        <strain evidence="1 2">120213</strain>
    </source>
</reference>
<evidence type="ECO:0000313" key="1">
    <source>
        <dbReference type="EMBL" id="KAE9975374.1"/>
    </source>
</evidence>
<name>A0A8H3URS6_VENIN</name>
<protein>
    <submittedName>
        <fullName evidence="1">Uncharacterized protein</fullName>
    </submittedName>
</protein>
<organism evidence="1 2">
    <name type="scientific">Venturia inaequalis</name>
    <name type="common">Apple scab fungus</name>
    <dbReference type="NCBI Taxonomy" id="5025"/>
    <lineage>
        <taxon>Eukaryota</taxon>
        <taxon>Fungi</taxon>
        <taxon>Dikarya</taxon>
        <taxon>Ascomycota</taxon>
        <taxon>Pezizomycotina</taxon>
        <taxon>Dothideomycetes</taxon>
        <taxon>Pleosporomycetidae</taxon>
        <taxon>Venturiales</taxon>
        <taxon>Venturiaceae</taxon>
        <taxon>Venturia</taxon>
    </lineage>
</organism>
<dbReference type="EMBL" id="WNWS01000196">
    <property type="protein sequence ID" value="KAE9975374.1"/>
    <property type="molecule type" value="Genomic_DNA"/>
</dbReference>
<proteinExistence type="predicted"/>